<organism evidence="2 3">
    <name type="scientific">Propionivibrio dicarboxylicus</name>
    <dbReference type="NCBI Taxonomy" id="83767"/>
    <lineage>
        <taxon>Bacteria</taxon>
        <taxon>Pseudomonadati</taxon>
        <taxon>Pseudomonadota</taxon>
        <taxon>Betaproteobacteria</taxon>
        <taxon>Rhodocyclales</taxon>
        <taxon>Rhodocyclaceae</taxon>
        <taxon>Propionivibrio</taxon>
    </lineage>
</organism>
<gene>
    <name evidence="2" type="ORF">SAMN05660652_02743</name>
</gene>
<dbReference type="SMART" id="SM00028">
    <property type="entry name" value="TPR"/>
    <property type="match status" value="6"/>
</dbReference>
<dbReference type="PANTHER" id="PTHR12558:SF13">
    <property type="entry name" value="CELL DIVISION CYCLE PROTEIN 27 HOMOLOG"/>
    <property type="match status" value="1"/>
</dbReference>
<dbReference type="Gene3D" id="3.40.50.2000">
    <property type="entry name" value="Glycogen Phosphorylase B"/>
    <property type="match status" value="1"/>
</dbReference>
<dbReference type="Gene3D" id="1.25.40.10">
    <property type="entry name" value="Tetratricopeptide repeat domain"/>
    <property type="match status" value="1"/>
</dbReference>
<feature type="repeat" description="TPR" evidence="1">
    <location>
        <begin position="160"/>
        <end position="193"/>
    </location>
</feature>
<feature type="repeat" description="TPR" evidence="1">
    <location>
        <begin position="92"/>
        <end position="125"/>
    </location>
</feature>
<dbReference type="InterPro" id="IPR002201">
    <property type="entry name" value="Glyco_trans_9"/>
</dbReference>
<dbReference type="InterPro" id="IPR011990">
    <property type="entry name" value="TPR-like_helical_dom_sf"/>
</dbReference>
<keyword evidence="1" id="KW-0802">TPR repeat</keyword>
<dbReference type="Proteomes" id="UP000198607">
    <property type="component" value="Unassembled WGS sequence"/>
</dbReference>
<dbReference type="AlphaFoldDB" id="A0A1G8HAU1"/>
<dbReference type="PROSITE" id="PS50293">
    <property type="entry name" value="TPR_REGION"/>
    <property type="match status" value="1"/>
</dbReference>
<proteinExistence type="predicted"/>
<evidence type="ECO:0000256" key="1">
    <source>
        <dbReference type="PROSITE-ProRule" id="PRU00339"/>
    </source>
</evidence>
<dbReference type="Pfam" id="PF13424">
    <property type="entry name" value="TPR_12"/>
    <property type="match status" value="1"/>
</dbReference>
<keyword evidence="3" id="KW-1185">Reference proteome</keyword>
<dbReference type="GO" id="GO:0016757">
    <property type="term" value="F:glycosyltransferase activity"/>
    <property type="evidence" value="ECO:0007669"/>
    <property type="project" value="InterPro"/>
</dbReference>
<dbReference type="SUPFAM" id="SSF53756">
    <property type="entry name" value="UDP-Glycosyltransferase/glycogen phosphorylase"/>
    <property type="match status" value="1"/>
</dbReference>
<dbReference type="InterPro" id="IPR019734">
    <property type="entry name" value="TPR_rpt"/>
</dbReference>
<evidence type="ECO:0000313" key="3">
    <source>
        <dbReference type="Proteomes" id="UP000198607"/>
    </source>
</evidence>
<name>A0A1G8HAU1_9RHOO</name>
<dbReference type="STRING" id="83767.SAMN05660652_02743"/>
<dbReference type="EMBL" id="FNCY01000012">
    <property type="protein sequence ID" value="SDI03756.1"/>
    <property type="molecule type" value="Genomic_DNA"/>
</dbReference>
<protein>
    <submittedName>
        <fullName evidence="2">Tetratricopeptide (TPR) repeat</fullName>
    </submittedName>
</protein>
<feature type="repeat" description="TPR" evidence="1">
    <location>
        <begin position="58"/>
        <end position="91"/>
    </location>
</feature>
<dbReference type="RefSeq" id="WP_176785897.1">
    <property type="nucleotide sequence ID" value="NZ_FNCY01000012.1"/>
</dbReference>
<reference evidence="2 3" key="1">
    <citation type="submission" date="2016-10" db="EMBL/GenBank/DDBJ databases">
        <authorList>
            <person name="de Groot N.N."/>
        </authorList>
    </citation>
    <scope>NUCLEOTIDE SEQUENCE [LARGE SCALE GENOMIC DNA]</scope>
    <source>
        <strain evidence="2 3">DSM 5885</strain>
    </source>
</reference>
<feature type="repeat" description="TPR" evidence="1">
    <location>
        <begin position="126"/>
        <end position="159"/>
    </location>
</feature>
<accession>A0A1G8HAU1</accession>
<dbReference type="SUPFAM" id="SSF48452">
    <property type="entry name" value="TPR-like"/>
    <property type="match status" value="1"/>
</dbReference>
<sequence>MTNFDSPMIDAGLAALLSNRPGDYRALCEYGLVSQRRGAFQIARQSYEAAERIAPPSRELSHNLGVVCRRLGDVDAARACFERALAIDPHSLASLEELARVCQESGDIAGALQCYERLLSADPHHARSYAGMGMAFSDAGWEADAVRSFETALSIEPNNLEALNGLAVVLKRLGRYPEAISLFERALTQSPGEAGVLCNLAMSLGACGCMAEEEAIYRQILARDSQDVRAHFGLACVLLVTGRLAEGWREYEWRFVAGEEEGAVRPPPTRLPRWSGEPLVAESAGLVIYAEQGFGDNIQFSRFVPLAAEHFGRVRLLTRKPLLRLFQRTFGDIAVVLDDAPDETGFTYHCPVMSLPLALGTTLESLPNVVPYLNPDSALRAAWQGRLSAATGLRVGVAWATGKSGRHKRNFELTPEELSPLLKVPGVSWVSLTKEPPMPAMKDVLASHGVADWTDELSDFDDTAALIDVLDLVVSVDTAVAHLAGAIGKPVWLLKRAENDMFWLREREDSPWYPTMRLFRQQQSRQWAPVVAAVVQALVALAETKR</sequence>
<dbReference type="PROSITE" id="PS50005">
    <property type="entry name" value="TPR"/>
    <property type="match status" value="4"/>
</dbReference>
<dbReference type="Pfam" id="PF13432">
    <property type="entry name" value="TPR_16"/>
    <property type="match status" value="1"/>
</dbReference>
<evidence type="ECO:0000313" key="2">
    <source>
        <dbReference type="EMBL" id="SDI03756.1"/>
    </source>
</evidence>
<dbReference type="Pfam" id="PF01075">
    <property type="entry name" value="Glyco_transf_9"/>
    <property type="match status" value="1"/>
</dbReference>
<dbReference type="PANTHER" id="PTHR12558">
    <property type="entry name" value="CELL DIVISION CYCLE 16,23,27"/>
    <property type="match status" value="1"/>
</dbReference>